<evidence type="ECO:0000256" key="4">
    <source>
        <dbReference type="ARBA" id="ARBA00023136"/>
    </source>
</evidence>
<dbReference type="Gene3D" id="1.25.40.390">
    <property type="match status" value="1"/>
</dbReference>
<comment type="similarity">
    <text evidence="2">Belongs to the SusD family.</text>
</comment>
<dbReference type="PROSITE" id="PS51257">
    <property type="entry name" value="PROKAR_LIPOPROTEIN"/>
    <property type="match status" value="1"/>
</dbReference>
<evidence type="ECO:0000256" key="2">
    <source>
        <dbReference type="ARBA" id="ARBA00006275"/>
    </source>
</evidence>
<comment type="caution">
    <text evidence="8">The sequence shown here is derived from an EMBL/GenBank/DDBJ whole genome shotgun (WGS) entry which is preliminary data.</text>
</comment>
<keyword evidence="4" id="KW-0472">Membrane</keyword>
<sequence length="565" mass="64210">MKKQLKYYISLFVIVVAGLTSCEFLELDPTNEFERDDYYKDRNQADMALAGVYSKLAELYKEHMSIWLSAGTDEFLHNKLASSTRGSEISKFNYNAFNTDIKRIWTMSFTLISRTNDLIYNLEGRDTIAYMTLEQRQAMIGEALTLRAFSYLNLVRMFEYVPVRTLPFVDIAEDNGDLHLKSQEPQVVYNQIIEDLSAATGMLPDEPYAFGRVSKSVAHGLLARAYLHLAGVRVNGGVVGVEECYSQVVKHCNAVIESGRHSLLDDYSEVFLNQIQEVQDNREIMWEVVFKFTTERDLGGFIGNYNGPKVGGEVNDDPEGNPLVYITATLNQLYGAEYEETPGLNPDERHGWNSIPYNINFKDGAYSFPGDISNKLRWYGGKWRRVQKVVSGTNASGDDVYTARVLESGAINKWRTSINYPLLRYADVLLMKAEAVNQLYGPTLDAIDNINAVRLRAGAATVQELLASEGLALTQEQLFEVIKDERSRELCFEGLRRFDLVRWGTLVEAMKEQNTLIVNHPDYDPAKDEFLTYPGNAVEERHNVFPIPNDEITLNKNVQQHPLWK</sequence>
<dbReference type="Pfam" id="PF07980">
    <property type="entry name" value="SusD_RagB"/>
    <property type="match status" value="1"/>
</dbReference>
<dbReference type="Proteomes" id="UP000721861">
    <property type="component" value="Unassembled WGS sequence"/>
</dbReference>
<evidence type="ECO:0000259" key="7">
    <source>
        <dbReference type="Pfam" id="PF14322"/>
    </source>
</evidence>
<accession>A0ABS5K5T4</accession>
<evidence type="ECO:0000313" key="9">
    <source>
        <dbReference type="Proteomes" id="UP000721861"/>
    </source>
</evidence>
<protein>
    <submittedName>
        <fullName evidence="8">RagB/SusD family nutrient uptake outer membrane protein</fullName>
    </submittedName>
</protein>
<feature type="domain" description="SusD-like N-terminal" evidence="7">
    <location>
        <begin position="49"/>
        <end position="227"/>
    </location>
</feature>
<feature type="domain" description="RagB/SusD" evidence="6">
    <location>
        <begin position="402"/>
        <end position="564"/>
    </location>
</feature>
<evidence type="ECO:0000259" key="6">
    <source>
        <dbReference type="Pfam" id="PF07980"/>
    </source>
</evidence>
<dbReference type="EMBL" id="JAGUCN010000002">
    <property type="protein sequence ID" value="MBS2210272.1"/>
    <property type="molecule type" value="Genomic_DNA"/>
</dbReference>
<organism evidence="8 9">
    <name type="scientific">Carboxylicivirga mesophila</name>
    <dbReference type="NCBI Taxonomy" id="1166478"/>
    <lineage>
        <taxon>Bacteria</taxon>
        <taxon>Pseudomonadati</taxon>
        <taxon>Bacteroidota</taxon>
        <taxon>Bacteroidia</taxon>
        <taxon>Marinilabiliales</taxon>
        <taxon>Marinilabiliaceae</taxon>
        <taxon>Carboxylicivirga</taxon>
    </lineage>
</organism>
<name>A0ABS5K5T4_9BACT</name>
<keyword evidence="9" id="KW-1185">Reference proteome</keyword>
<dbReference type="Pfam" id="PF14322">
    <property type="entry name" value="SusD-like_3"/>
    <property type="match status" value="1"/>
</dbReference>
<proteinExistence type="inferred from homology"/>
<evidence type="ECO:0000313" key="8">
    <source>
        <dbReference type="EMBL" id="MBS2210272.1"/>
    </source>
</evidence>
<dbReference type="InterPro" id="IPR011990">
    <property type="entry name" value="TPR-like_helical_dom_sf"/>
</dbReference>
<keyword evidence="5" id="KW-0998">Cell outer membrane</keyword>
<reference evidence="8 9" key="1">
    <citation type="journal article" date="2014" name="Int. J. Syst. Evol. Microbiol.">
        <title>Carboxylicivirga gen. nov. in the family Marinilabiliaceae with two novel species, Carboxylicivirga mesophila sp. nov. and Carboxylicivirga taeanensis sp. nov., and reclassification of Cytophaga fermentans as Saccharicrinis fermentans gen. nov., comb. nov.</title>
        <authorList>
            <person name="Yang S.H."/>
            <person name="Seo H.S."/>
            <person name="Woo J.H."/>
            <person name="Oh H.M."/>
            <person name="Jang H."/>
            <person name="Lee J.H."/>
            <person name="Kim S.J."/>
            <person name="Kwon K.K."/>
        </authorList>
    </citation>
    <scope>NUCLEOTIDE SEQUENCE [LARGE SCALE GENOMIC DNA]</scope>
    <source>
        <strain evidence="8 9">JCM 18290</strain>
    </source>
</reference>
<evidence type="ECO:0000256" key="3">
    <source>
        <dbReference type="ARBA" id="ARBA00022729"/>
    </source>
</evidence>
<evidence type="ECO:0000256" key="5">
    <source>
        <dbReference type="ARBA" id="ARBA00023237"/>
    </source>
</evidence>
<evidence type="ECO:0000256" key="1">
    <source>
        <dbReference type="ARBA" id="ARBA00004442"/>
    </source>
</evidence>
<gene>
    <name evidence="8" type="ORF">KEM09_02615</name>
</gene>
<dbReference type="SUPFAM" id="SSF48452">
    <property type="entry name" value="TPR-like"/>
    <property type="match status" value="1"/>
</dbReference>
<comment type="subcellular location">
    <subcellularLocation>
        <location evidence="1">Cell outer membrane</location>
    </subcellularLocation>
</comment>
<dbReference type="RefSeq" id="WP_212225079.1">
    <property type="nucleotide sequence ID" value="NZ_JAGUCN010000002.1"/>
</dbReference>
<dbReference type="InterPro" id="IPR012944">
    <property type="entry name" value="SusD_RagB_dom"/>
</dbReference>
<keyword evidence="3" id="KW-0732">Signal</keyword>
<dbReference type="InterPro" id="IPR033985">
    <property type="entry name" value="SusD-like_N"/>
</dbReference>